<keyword evidence="2" id="KW-1185">Reference proteome</keyword>
<name>S9NWL9_CYSF2</name>
<dbReference type="AlphaFoldDB" id="S9NWL9"/>
<evidence type="ECO:0008006" key="3">
    <source>
        <dbReference type="Google" id="ProtNLM"/>
    </source>
</evidence>
<evidence type="ECO:0000313" key="1">
    <source>
        <dbReference type="EMBL" id="EPX56580.1"/>
    </source>
</evidence>
<reference evidence="1" key="1">
    <citation type="submission" date="2013-05" db="EMBL/GenBank/DDBJ databases">
        <title>Genome assembly of Cystobacter fuscus DSM 2262.</title>
        <authorList>
            <person name="Sharma G."/>
            <person name="Khatri I."/>
            <person name="Kaur C."/>
            <person name="Mayilraj S."/>
            <person name="Subramanian S."/>
        </authorList>
    </citation>
    <scope>NUCLEOTIDE SEQUENCE [LARGE SCALE GENOMIC DNA]</scope>
    <source>
        <strain evidence="1">DSM 2262</strain>
    </source>
</reference>
<dbReference type="OrthoDB" id="5526257at2"/>
<protein>
    <recommendedName>
        <fullName evidence="3">Lipoprotein</fullName>
    </recommendedName>
</protein>
<organism evidence="1 2">
    <name type="scientific">Cystobacter fuscus (strain ATCC 25194 / DSM 2262 / NBRC 100088 / M29)</name>
    <dbReference type="NCBI Taxonomy" id="1242864"/>
    <lineage>
        <taxon>Bacteria</taxon>
        <taxon>Pseudomonadati</taxon>
        <taxon>Myxococcota</taxon>
        <taxon>Myxococcia</taxon>
        <taxon>Myxococcales</taxon>
        <taxon>Cystobacterineae</taxon>
        <taxon>Archangiaceae</taxon>
        <taxon>Cystobacter</taxon>
    </lineage>
</organism>
<sequence length="133" mass="13956">MRAEAWAHGWAALLGAVLLSTGCVTLDPAADLASSDEAPADVSCGGRSVPAGWPDFSSHDSAALLAPFLTCSSPAEYVALQVQSHFRESGQVSVQRVRLVYEGGELKPTRAADLKAALEETKSMVPGVEVLFQ</sequence>
<comment type="caution">
    <text evidence="1">The sequence shown here is derived from an EMBL/GenBank/DDBJ whole genome shotgun (WGS) entry which is preliminary data.</text>
</comment>
<gene>
    <name evidence="1" type="ORF">D187_007922</name>
</gene>
<accession>S9NWL9</accession>
<dbReference type="RefSeq" id="WP_002620880.1">
    <property type="nucleotide sequence ID" value="NZ_ANAH02000066.1"/>
</dbReference>
<proteinExistence type="predicted"/>
<dbReference type="EMBL" id="ANAH02000066">
    <property type="protein sequence ID" value="EPX56580.1"/>
    <property type="molecule type" value="Genomic_DNA"/>
</dbReference>
<dbReference type="PROSITE" id="PS51257">
    <property type="entry name" value="PROKAR_LIPOPROTEIN"/>
    <property type="match status" value="1"/>
</dbReference>
<dbReference type="Proteomes" id="UP000011682">
    <property type="component" value="Unassembled WGS sequence"/>
</dbReference>
<evidence type="ECO:0000313" key="2">
    <source>
        <dbReference type="Proteomes" id="UP000011682"/>
    </source>
</evidence>